<feature type="transmembrane region" description="Helical" evidence="1">
    <location>
        <begin position="254"/>
        <end position="277"/>
    </location>
</feature>
<evidence type="ECO:0000313" key="3">
    <source>
        <dbReference type="Proteomes" id="UP001175271"/>
    </source>
</evidence>
<feature type="transmembrane region" description="Helical" evidence="1">
    <location>
        <begin position="313"/>
        <end position="332"/>
    </location>
</feature>
<dbReference type="Proteomes" id="UP001175271">
    <property type="component" value="Unassembled WGS sequence"/>
</dbReference>
<feature type="transmembrane region" description="Helical" evidence="1">
    <location>
        <begin position="532"/>
        <end position="561"/>
    </location>
</feature>
<dbReference type="Pfam" id="PF10317">
    <property type="entry name" value="7TM_GPCR_Srd"/>
    <property type="match status" value="2"/>
</dbReference>
<feature type="transmembrane region" description="Helical" evidence="1">
    <location>
        <begin position="432"/>
        <end position="457"/>
    </location>
</feature>
<feature type="transmembrane region" description="Helical" evidence="1">
    <location>
        <begin position="201"/>
        <end position="223"/>
    </location>
</feature>
<dbReference type="Gene3D" id="1.20.1070.10">
    <property type="entry name" value="Rhodopsin 7-helix transmembrane proteins"/>
    <property type="match status" value="2"/>
</dbReference>
<dbReference type="EMBL" id="JAUCMV010000001">
    <property type="protein sequence ID" value="KAK0423389.1"/>
    <property type="molecule type" value="Genomic_DNA"/>
</dbReference>
<protein>
    <submittedName>
        <fullName evidence="2">Uncharacterized protein</fullName>
    </submittedName>
</protein>
<feature type="transmembrane region" description="Helical" evidence="1">
    <location>
        <begin position="57"/>
        <end position="80"/>
    </location>
</feature>
<feature type="transmembrane region" description="Helical" evidence="1">
    <location>
        <begin position="387"/>
        <end position="412"/>
    </location>
</feature>
<sequence length="629" mass="71162">MASTNSSDLLPIKMDPWFLFIHHLNYNLATPLSILLNSIVLYGLLKSDRKEMKIYKCFLVLHTLIDICYTICAGLMQLGMEVRYGTLVLVIPGPIAYFGSFAAKSAFFMFNVFFILNLLVLPVTFLYRYILICKSDYIFYYCNRFTLVGVSIIITAWLLPILGFVGDNYVSANKYIVVFRQSGKDVFDTVEFVHLRSVSSVWFIFTISLFGLVVLISYSIIFISSHTIYRQLRSVSASLSARTKSAQRTLNHALLMQALTPFASTSLPTVVLIYLIICKQGKLNAEISTIQCAMTFELIYPERLPTILSYDHYLGAVLGVILNCLVVTGLNLKRSRKLGKYRWFMMAHSINDLFSAISMGMLEVCFDYSFNTFIMLVDGPLTVFGTIIGKTCFMVFASGFILNIMLLALTFVHRYFQICKEEHLYKFSQKRYIALTAFIIVAPLVILDFAMIFAYTFSYEFTIRSGSEVYGVRALYVEDLMGPAFLVTCAVFVGMTTLSYTIVFVCCRAIFNTLQASSRSMSERTKKQQKMLTIVLLLQSITPVFTSSLPAVGMLIGILLQFKGVRWITWTMTVTFVWLPTLNATISLSCIAPLRSMFTDFTGMRIYKVKVQSGQWAPSTGMNTKSCCN</sequence>
<keyword evidence="1" id="KW-0472">Membrane</keyword>
<keyword evidence="1" id="KW-0812">Transmembrane</keyword>
<feature type="transmembrane region" description="Helical" evidence="1">
    <location>
        <begin position="106"/>
        <end position="126"/>
    </location>
</feature>
<feature type="transmembrane region" description="Helical" evidence="1">
    <location>
        <begin position="484"/>
        <end position="511"/>
    </location>
</feature>
<gene>
    <name evidence="2" type="ORF">QR680_008119</name>
</gene>
<feature type="transmembrane region" description="Helical" evidence="1">
    <location>
        <begin position="353"/>
        <end position="375"/>
    </location>
</feature>
<dbReference type="PANTHER" id="PTHR22943">
    <property type="entry name" value="7-TRANSMEMBRANE DOMAIN RECEPTOR C.ELEGANS"/>
    <property type="match status" value="1"/>
</dbReference>
<dbReference type="PANTHER" id="PTHR22943:SF248">
    <property type="entry name" value="SEVEN TM RECEPTOR"/>
    <property type="match status" value="1"/>
</dbReference>
<dbReference type="AlphaFoldDB" id="A0AA39IHK5"/>
<name>A0AA39IHK5_9BILA</name>
<dbReference type="InterPro" id="IPR019421">
    <property type="entry name" value="7TM_GPCR_serpentine_rcpt_Srd"/>
</dbReference>
<evidence type="ECO:0000313" key="2">
    <source>
        <dbReference type="EMBL" id="KAK0423389.1"/>
    </source>
</evidence>
<reference evidence="2" key="1">
    <citation type="submission" date="2023-06" db="EMBL/GenBank/DDBJ databases">
        <title>Genomic analysis of the entomopathogenic nematode Steinernema hermaphroditum.</title>
        <authorList>
            <person name="Schwarz E.M."/>
            <person name="Heppert J.K."/>
            <person name="Baniya A."/>
            <person name="Schwartz H.T."/>
            <person name="Tan C.-H."/>
            <person name="Antoshechkin I."/>
            <person name="Sternberg P.W."/>
            <person name="Goodrich-Blair H."/>
            <person name="Dillman A.R."/>
        </authorList>
    </citation>
    <scope>NUCLEOTIDE SEQUENCE</scope>
    <source>
        <strain evidence="2">PS9179</strain>
        <tissue evidence="2">Whole animal</tissue>
    </source>
</reference>
<feature type="transmembrane region" description="Helical" evidence="1">
    <location>
        <begin position="24"/>
        <end position="45"/>
    </location>
</feature>
<keyword evidence="1" id="KW-1133">Transmembrane helix</keyword>
<keyword evidence="3" id="KW-1185">Reference proteome</keyword>
<comment type="caution">
    <text evidence="2">The sequence shown here is derived from an EMBL/GenBank/DDBJ whole genome shotgun (WGS) entry which is preliminary data.</text>
</comment>
<evidence type="ECO:0000256" key="1">
    <source>
        <dbReference type="SAM" id="Phobius"/>
    </source>
</evidence>
<feature type="transmembrane region" description="Helical" evidence="1">
    <location>
        <begin position="567"/>
        <end position="594"/>
    </location>
</feature>
<organism evidence="2 3">
    <name type="scientific">Steinernema hermaphroditum</name>
    <dbReference type="NCBI Taxonomy" id="289476"/>
    <lineage>
        <taxon>Eukaryota</taxon>
        <taxon>Metazoa</taxon>
        <taxon>Ecdysozoa</taxon>
        <taxon>Nematoda</taxon>
        <taxon>Chromadorea</taxon>
        <taxon>Rhabditida</taxon>
        <taxon>Tylenchina</taxon>
        <taxon>Panagrolaimomorpha</taxon>
        <taxon>Strongyloidoidea</taxon>
        <taxon>Steinernematidae</taxon>
        <taxon>Steinernema</taxon>
    </lineage>
</organism>
<accession>A0AA39IHK5</accession>
<dbReference type="SUPFAM" id="SSF81321">
    <property type="entry name" value="Family A G protein-coupled receptor-like"/>
    <property type="match status" value="2"/>
</dbReference>
<feature type="transmembrane region" description="Helical" evidence="1">
    <location>
        <begin position="138"/>
        <end position="159"/>
    </location>
</feature>
<proteinExistence type="predicted"/>